<dbReference type="PANTHER" id="PTHR43713">
    <property type="entry name" value="GLUTAMATE-1-SEMIALDEHYDE 2,1-AMINOMUTASE"/>
    <property type="match status" value="1"/>
</dbReference>
<dbReference type="GO" id="GO:0005737">
    <property type="term" value="C:cytoplasm"/>
    <property type="evidence" value="ECO:0007669"/>
    <property type="project" value="UniProtKB-SubCell"/>
</dbReference>
<reference evidence="10" key="1">
    <citation type="submission" date="2021-06" db="EMBL/GenBank/DDBJ databases">
        <authorList>
            <person name="Criscuolo A."/>
        </authorList>
    </citation>
    <scope>NUCLEOTIDE SEQUENCE</scope>
    <source>
        <strain evidence="10">CIP111803</strain>
    </source>
</reference>
<feature type="modified residue" description="N6-(pyridoxal phosphate)lysine" evidence="8">
    <location>
        <position position="291"/>
    </location>
</feature>
<comment type="subcellular location">
    <subcellularLocation>
        <location evidence="8">Cytoplasm</location>
    </subcellularLocation>
</comment>
<proteinExistence type="inferred from homology"/>
<accession>A0A916JX70</accession>
<comment type="catalytic activity">
    <reaction evidence="1 8">
        <text>(S)-4-amino-5-oxopentanoate = 5-aminolevulinate</text>
        <dbReference type="Rhea" id="RHEA:14265"/>
        <dbReference type="ChEBI" id="CHEBI:57501"/>
        <dbReference type="ChEBI" id="CHEBI:356416"/>
        <dbReference type="EC" id="5.4.3.8"/>
    </reaction>
</comment>
<organism evidence="10 11">
    <name type="scientific">Leucobacter soli</name>
    <dbReference type="NCBI Taxonomy" id="2812850"/>
    <lineage>
        <taxon>Bacteria</taxon>
        <taxon>Bacillati</taxon>
        <taxon>Actinomycetota</taxon>
        <taxon>Actinomycetes</taxon>
        <taxon>Micrococcales</taxon>
        <taxon>Microbacteriaceae</taxon>
        <taxon>Leucobacter</taxon>
    </lineage>
</organism>
<evidence type="ECO:0000256" key="4">
    <source>
        <dbReference type="ARBA" id="ARBA00008981"/>
    </source>
</evidence>
<dbReference type="InterPro" id="IPR005814">
    <property type="entry name" value="Aminotrans_3"/>
</dbReference>
<sequence>MAEVSAGRHAGTRSSTARSEELAARAGRVIPGGVNSPVRAFASVGGAPRFLVSGRGAYVTDADGNEYTDLVAAWGPALLGHAHPAVIDAVKSAAERGLGFGASVPAEAELAEEIISRVPAVERLRLVSTGTEATMTAIRLARGATGRPLLVKFAGHYHGHSDGLLAEAGSGLATLSLPGSAGVTEATAAQTLVLPYNDLPALEAAFTEHGERIAAIIAEAAAANMGVLPPEPGFTRSMIELAHRHGALVILDEVLTGFRAGPSGYLGVLGDELRGDGTGDPVAPDLLTFGKVVGGGLPLAAVGGRADLMDLLAPLGPVYQAGTLSGNPVALAAGLTTLRHADAAAYSRIAAAADAIAGAVSSALDGAGVPHRVQRAGTLFSVLFGEFAAAPRGYAEVQRQETVRYRAFFHAMLDQGVNLPPSAFEAWFVTAAHDDAAVERIVAALPGAARAAARSL</sequence>
<keyword evidence="8" id="KW-0963">Cytoplasm</keyword>
<comment type="similarity">
    <text evidence="4 8">Belongs to the class-III pyridoxal-phosphate-dependent aminotransferase family. HemL subfamily.</text>
</comment>
<dbReference type="EMBL" id="CAJVAP010000011">
    <property type="protein sequence ID" value="CAG7609196.1"/>
    <property type="molecule type" value="Genomic_DNA"/>
</dbReference>
<dbReference type="GO" id="GO:0030170">
    <property type="term" value="F:pyridoxal phosphate binding"/>
    <property type="evidence" value="ECO:0007669"/>
    <property type="project" value="InterPro"/>
</dbReference>
<feature type="region of interest" description="Disordered" evidence="9">
    <location>
        <begin position="1"/>
        <end position="22"/>
    </location>
</feature>
<gene>
    <name evidence="8 10" type="primary">hemL</name>
    <name evidence="10" type="ORF">LEUCIP111803_01178</name>
</gene>
<evidence type="ECO:0000256" key="9">
    <source>
        <dbReference type="SAM" id="MobiDB-lite"/>
    </source>
</evidence>
<dbReference type="GO" id="GO:0006782">
    <property type="term" value="P:protoporphyrinogen IX biosynthetic process"/>
    <property type="evidence" value="ECO:0007669"/>
    <property type="project" value="UniProtKB-UniRule"/>
</dbReference>
<dbReference type="PANTHER" id="PTHR43713:SF3">
    <property type="entry name" value="GLUTAMATE-1-SEMIALDEHYDE 2,1-AMINOMUTASE 1, CHLOROPLASTIC-RELATED"/>
    <property type="match status" value="1"/>
</dbReference>
<evidence type="ECO:0000256" key="7">
    <source>
        <dbReference type="ARBA" id="ARBA00023244"/>
    </source>
</evidence>
<evidence type="ECO:0000256" key="6">
    <source>
        <dbReference type="ARBA" id="ARBA00023235"/>
    </source>
</evidence>
<dbReference type="Proteomes" id="UP000693892">
    <property type="component" value="Unassembled WGS sequence"/>
</dbReference>
<keyword evidence="7 8" id="KW-0627">Porphyrin biosynthesis</keyword>
<evidence type="ECO:0000313" key="10">
    <source>
        <dbReference type="EMBL" id="CAG7609196.1"/>
    </source>
</evidence>
<dbReference type="RefSeq" id="WP_218114797.1">
    <property type="nucleotide sequence ID" value="NZ_CAJVAP010000011.1"/>
</dbReference>
<evidence type="ECO:0000256" key="5">
    <source>
        <dbReference type="ARBA" id="ARBA00022898"/>
    </source>
</evidence>
<name>A0A916JX70_9MICO</name>
<evidence type="ECO:0000313" key="11">
    <source>
        <dbReference type="Proteomes" id="UP000693892"/>
    </source>
</evidence>
<evidence type="ECO:0000256" key="3">
    <source>
        <dbReference type="ARBA" id="ARBA00004819"/>
    </source>
</evidence>
<protein>
    <recommendedName>
        <fullName evidence="8">Glutamate-1-semialdehyde 2,1-aminomutase</fullName>
        <shortName evidence="8">GSA</shortName>
        <ecNumber evidence="8">5.4.3.8</ecNumber>
    </recommendedName>
    <alternativeName>
        <fullName evidence="8">Glutamate-1-semialdehyde aminotransferase</fullName>
        <shortName evidence="8">GSA-AT</shortName>
    </alternativeName>
</protein>
<comment type="pathway">
    <text evidence="3">Porphyrin-containing compound metabolism; protoporphyrin-IX biosynthesis; 5-aminolevulinate from L-glutamyl-tRNA(Glu): step 2/2.</text>
</comment>
<dbReference type="NCBIfam" id="NF000818">
    <property type="entry name" value="PRK00062.1"/>
    <property type="match status" value="1"/>
</dbReference>
<evidence type="ECO:0000256" key="8">
    <source>
        <dbReference type="HAMAP-Rule" id="MF_00375"/>
    </source>
</evidence>
<dbReference type="AlphaFoldDB" id="A0A916JX70"/>
<comment type="subunit">
    <text evidence="8">Homodimer.</text>
</comment>
<keyword evidence="5 8" id="KW-0663">Pyridoxal phosphate</keyword>
<dbReference type="GO" id="GO:0042286">
    <property type="term" value="F:glutamate-1-semialdehyde 2,1-aminomutase activity"/>
    <property type="evidence" value="ECO:0007669"/>
    <property type="project" value="UniProtKB-UniRule"/>
</dbReference>
<dbReference type="EC" id="5.4.3.8" evidence="8"/>
<dbReference type="FunFam" id="3.40.640.10:FF:000021">
    <property type="entry name" value="Glutamate-1-semialdehyde 2,1-aminomutase"/>
    <property type="match status" value="1"/>
</dbReference>
<comment type="caution">
    <text evidence="10">The sequence shown here is derived from an EMBL/GenBank/DDBJ whole genome shotgun (WGS) entry which is preliminary data.</text>
</comment>
<evidence type="ECO:0000256" key="2">
    <source>
        <dbReference type="ARBA" id="ARBA00001933"/>
    </source>
</evidence>
<comment type="cofactor">
    <cofactor evidence="2 8">
        <name>pyridoxal 5'-phosphate</name>
        <dbReference type="ChEBI" id="CHEBI:597326"/>
    </cofactor>
</comment>
<evidence type="ECO:0000256" key="1">
    <source>
        <dbReference type="ARBA" id="ARBA00001579"/>
    </source>
</evidence>
<dbReference type="Pfam" id="PF00202">
    <property type="entry name" value="Aminotran_3"/>
    <property type="match status" value="1"/>
</dbReference>
<dbReference type="InterPro" id="IPR004639">
    <property type="entry name" value="4pyrrol_synth_GluAld_NH2Trfase"/>
</dbReference>
<dbReference type="HAMAP" id="MF_00375">
    <property type="entry name" value="HemL_aminotrans_3"/>
    <property type="match status" value="1"/>
</dbReference>
<keyword evidence="11" id="KW-1185">Reference proteome</keyword>
<dbReference type="GO" id="GO:0008483">
    <property type="term" value="F:transaminase activity"/>
    <property type="evidence" value="ECO:0007669"/>
    <property type="project" value="InterPro"/>
</dbReference>
<keyword evidence="6 8" id="KW-0413">Isomerase</keyword>